<gene>
    <name evidence="2" type="ORF">DRJ21_01560</name>
</gene>
<evidence type="ECO:0000313" key="3">
    <source>
        <dbReference type="Proteomes" id="UP000281962"/>
    </source>
</evidence>
<reference evidence="2 3" key="1">
    <citation type="submission" date="2018-06" db="EMBL/GenBank/DDBJ databases">
        <title>Extensive metabolic versatility and redundancy in microbially diverse, dynamic hydrothermal sediments.</title>
        <authorList>
            <person name="Dombrowski N."/>
            <person name="Teske A."/>
            <person name="Baker B.J."/>
        </authorList>
    </citation>
    <scope>NUCLEOTIDE SEQUENCE [LARGE SCALE GENOMIC DNA]</scope>
    <source>
        <strain evidence="2">B30_G17</strain>
    </source>
</reference>
<proteinExistence type="predicted"/>
<feature type="transmembrane region" description="Helical" evidence="1">
    <location>
        <begin position="42"/>
        <end position="62"/>
    </location>
</feature>
<evidence type="ECO:0000256" key="1">
    <source>
        <dbReference type="SAM" id="Phobius"/>
    </source>
</evidence>
<feature type="transmembrane region" description="Helical" evidence="1">
    <location>
        <begin position="173"/>
        <end position="196"/>
    </location>
</feature>
<dbReference type="Proteomes" id="UP000281962">
    <property type="component" value="Unassembled WGS sequence"/>
</dbReference>
<evidence type="ECO:0000313" key="2">
    <source>
        <dbReference type="EMBL" id="RLE50695.1"/>
    </source>
</evidence>
<feature type="transmembrane region" description="Helical" evidence="1">
    <location>
        <begin position="107"/>
        <end position="129"/>
    </location>
</feature>
<accession>A0A497ETM4</accession>
<keyword evidence="1" id="KW-0812">Transmembrane</keyword>
<feature type="transmembrane region" description="Helical" evidence="1">
    <location>
        <begin position="141"/>
        <end position="161"/>
    </location>
</feature>
<sequence>MAAAWRRPEIFIFIVGVVMGISWLGYFFYLPELDATVKLMQTWAVGIATFALVLGFLSAARIHLYYIRRRTPGMWPFSAWLFFFTAVATIAGLYSETTGFYAWQFKWVYTPLGATLYATTGFYICSAAYRAFRARSLEAGILLVAGILVMLGNCTIGEVLWKDIPTINEWLQLYGQAPFIRSIMVTAALGLILYALRVMAGIERGYLGALGAGGGGG</sequence>
<keyword evidence="1" id="KW-1133">Transmembrane helix</keyword>
<protein>
    <submittedName>
        <fullName evidence="2">Uncharacterized protein</fullName>
    </submittedName>
</protein>
<feature type="transmembrane region" description="Helical" evidence="1">
    <location>
        <begin position="74"/>
        <end position="95"/>
    </location>
</feature>
<name>A0A497ETM4_9CREN</name>
<keyword evidence="1" id="KW-0472">Membrane</keyword>
<dbReference type="EMBL" id="QMQY01000053">
    <property type="protein sequence ID" value="RLE50695.1"/>
    <property type="molecule type" value="Genomic_DNA"/>
</dbReference>
<organism evidence="2 3">
    <name type="scientific">Thermoproteota archaeon</name>
    <dbReference type="NCBI Taxonomy" id="2056631"/>
    <lineage>
        <taxon>Archaea</taxon>
        <taxon>Thermoproteota</taxon>
    </lineage>
</organism>
<dbReference type="AlphaFoldDB" id="A0A497ETM4"/>
<feature type="transmembrane region" description="Helical" evidence="1">
    <location>
        <begin position="12"/>
        <end position="30"/>
    </location>
</feature>
<comment type="caution">
    <text evidence="2">The sequence shown here is derived from an EMBL/GenBank/DDBJ whole genome shotgun (WGS) entry which is preliminary data.</text>
</comment>